<feature type="region of interest" description="Disordered" evidence="1">
    <location>
        <begin position="393"/>
        <end position="464"/>
    </location>
</feature>
<accession>A0A5C6P9Y5</accession>
<feature type="region of interest" description="Disordered" evidence="1">
    <location>
        <begin position="277"/>
        <end position="368"/>
    </location>
</feature>
<dbReference type="PANTHER" id="PTHR15512">
    <property type="entry name" value="TERF1-INTERACTING NUCLEAR FACTOR 2"/>
    <property type="match status" value="1"/>
</dbReference>
<dbReference type="AlphaFoldDB" id="A0A5C6P9Y5"/>
<dbReference type="GO" id="GO:0042162">
    <property type="term" value="F:telomeric DNA binding"/>
    <property type="evidence" value="ECO:0007669"/>
    <property type="project" value="TreeGrafter"/>
</dbReference>
<evidence type="ECO:0000313" key="4">
    <source>
        <dbReference type="Proteomes" id="UP000324091"/>
    </source>
</evidence>
<feature type="compositionally biased region" description="Low complexity" evidence="1">
    <location>
        <begin position="412"/>
        <end position="426"/>
    </location>
</feature>
<comment type="caution">
    <text evidence="3">The sequence shown here is derived from an EMBL/GenBank/DDBJ whole genome shotgun (WGS) entry which is preliminary data.</text>
</comment>
<dbReference type="InterPro" id="IPR039098">
    <property type="entry name" value="TINF2"/>
</dbReference>
<dbReference type="EMBL" id="RHFK02000005">
    <property type="protein sequence ID" value="TWW76293.1"/>
    <property type="molecule type" value="Genomic_DNA"/>
</dbReference>
<feature type="compositionally biased region" description="Basic and acidic residues" evidence="1">
    <location>
        <begin position="393"/>
        <end position="403"/>
    </location>
</feature>
<dbReference type="CDD" id="cd11657">
    <property type="entry name" value="TIN2_N"/>
    <property type="match status" value="1"/>
</dbReference>
<feature type="region of interest" description="Disordered" evidence="1">
    <location>
        <begin position="629"/>
        <end position="649"/>
    </location>
</feature>
<feature type="compositionally biased region" description="Basic and acidic residues" evidence="1">
    <location>
        <begin position="708"/>
        <end position="719"/>
    </location>
</feature>
<feature type="domain" description="TERF1-interacting nuclear factor 2 N-terminal" evidence="2">
    <location>
        <begin position="122"/>
        <end position="221"/>
    </location>
</feature>
<feature type="region of interest" description="Disordered" evidence="1">
    <location>
        <begin position="512"/>
        <end position="615"/>
    </location>
</feature>
<feature type="compositionally biased region" description="Polar residues" evidence="1">
    <location>
        <begin position="435"/>
        <end position="448"/>
    </location>
</feature>
<proteinExistence type="predicted"/>
<dbReference type="PANTHER" id="PTHR15512:SF0">
    <property type="entry name" value="TERF1-INTERACTING NUCLEAR FACTOR 2"/>
    <property type="match status" value="1"/>
</dbReference>
<evidence type="ECO:0000256" key="1">
    <source>
        <dbReference type="SAM" id="MobiDB-lite"/>
    </source>
</evidence>
<evidence type="ECO:0000313" key="3">
    <source>
        <dbReference type="EMBL" id="TWW76293.1"/>
    </source>
</evidence>
<dbReference type="GO" id="GO:0016233">
    <property type="term" value="P:telomere capping"/>
    <property type="evidence" value="ECO:0007669"/>
    <property type="project" value="InterPro"/>
</dbReference>
<feature type="compositionally biased region" description="Polar residues" evidence="1">
    <location>
        <begin position="694"/>
        <end position="705"/>
    </location>
</feature>
<dbReference type="Pfam" id="PF14973">
    <property type="entry name" value="TINF2_N"/>
    <property type="match status" value="1"/>
</dbReference>
<dbReference type="GO" id="GO:1904356">
    <property type="term" value="P:regulation of telomere maintenance via telomere lengthening"/>
    <property type="evidence" value="ECO:0007669"/>
    <property type="project" value="TreeGrafter"/>
</dbReference>
<reference evidence="3 4" key="1">
    <citation type="submission" date="2019-04" db="EMBL/GenBank/DDBJ databases">
        <title>Chromosome genome assembly for Takifugu flavidus.</title>
        <authorList>
            <person name="Xiao S."/>
        </authorList>
    </citation>
    <scope>NUCLEOTIDE SEQUENCE [LARGE SCALE GENOMIC DNA]</scope>
    <source>
        <strain evidence="3">HTHZ2018</strain>
        <tissue evidence="3">Muscle</tissue>
    </source>
</reference>
<organism evidence="3 4">
    <name type="scientific">Takifugu flavidus</name>
    <name type="common">sansaifugu</name>
    <dbReference type="NCBI Taxonomy" id="433684"/>
    <lineage>
        <taxon>Eukaryota</taxon>
        <taxon>Metazoa</taxon>
        <taxon>Chordata</taxon>
        <taxon>Craniata</taxon>
        <taxon>Vertebrata</taxon>
        <taxon>Euteleostomi</taxon>
        <taxon>Actinopterygii</taxon>
        <taxon>Neopterygii</taxon>
        <taxon>Teleostei</taxon>
        <taxon>Neoteleostei</taxon>
        <taxon>Acanthomorphata</taxon>
        <taxon>Eupercaria</taxon>
        <taxon>Tetraodontiformes</taxon>
        <taxon>Tetradontoidea</taxon>
        <taxon>Tetraodontidae</taxon>
        <taxon>Takifugu</taxon>
    </lineage>
</organism>
<dbReference type="InterPro" id="IPR029400">
    <property type="entry name" value="TINF2_N"/>
</dbReference>
<feature type="compositionally biased region" description="Basic and acidic residues" evidence="1">
    <location>
        <begin position="338"/>
        <end position="355"/>
    </location>
</feature>
<evidence type="ECO:0000259" key="2">
    <source>
        <dbReference type="Pfam" id="PF14973"/>
    </source>
</evidence>
<name>A0A5C6P9Y5_9TELE</name>
<keyword evidence="4" id="KW-1185">Reference proteome</keyword>
<feature type="compositionally biased region" description="Low complexity" evidence="1">
    <location>
        <begin position="559"/>
        <end position="570"/>
    </location>
</feature>
<feature type="compositionally biased region" description="Basic and acidic residues" evidence="1">
    <location>
        <begin position="298"/>
        <end position="311"/>
    </location>
</feature>
<dbReference type="GO" id="GO:0070187">
    <property type="term" value="C:shelterin complex"/>
    <property type="evidence" value="ECO:0007669"/>
    <property type="project" value="InterPro"/>
</dbReference>
<feature type="compositionally biased region" description="Polar residues" evidence="1">
    <location>
        <begin position="536"/>
        <end position="551"/>
    </location>
</feature>
<feature type="region of interest" description="Disordered" evidence="1">
    <location>
        <begin position="694"/>
        <end position="729"/>
    </location>
</feature>
<sequence length="776" mass="86326">METPLRIIEYIWAHRMEDVLEDVDPSEWPDMDSQPLSLEDAGRLRVVSAKVHSIVKNRDKEHFERVVNFLEDTYRLLPTLVAPIKHMKIVFGLKTMFQAKPQFVSVFFQSSVLSHPNCASSQIIMWMLKQERGMIDIMFKINQFFPSRLPQYQNQCSQREMFLMKKNHLDFKDLAQSLAMDKVKLERYVTNQMQEQYGERYAQKVEDRLLQYLQKLETVLPGDAYIDKILKKESPVSEEEKLLLDVVASDPATIATTLKKLLQCEVTFLDLGKELSEHRRKGPQLSRPPLRTSLKAKNSKDDVQFQGREEAAVPGVPVDGPLLLENEKDSASRPPHQAKGDGRRAERVEEVRATSEELIQGSSEDRREAHRLPQFCSKHQRWVKSILQECPEERSDNELRRADVGPSPPLFPSSSSSSQDLTSSDLIPYPAGQQHPISDTSGQLQTPEETCEKASSKDQMTSGASSCDSAQSWLLLQPASCRDTRVSPSVRLVDLASGSSELYFKLHNSFPSHSATATHHQEASSNRARRSPPHQSPGSSGLLQGATSNSLKNKHDAGSDPGNGSSSPSATDTNTHLPHRPSGSDEHLTRDASTSPCQPATVPAHSGGNRIPPSIKSCQQNVPVDSTRVFPHAPASYPPPQLSSTPKDARDGALAGRFLRAPLRLSLPSQAVLLRSKLLQPRVSVGRLSSQHCYQATGGRSSSGYEQRVAHSSRDGEDRGTEEEENGDSSFDLNLLYSSLSSSSGGEDSTLLDPDYKPCIKKKRLLLEYEAARNLL</sequence>
<gene>
    <name evidence="3" type="ORF">D4764_13G0009550</name>
</gene>
<protein>
    <recommendedName>
        <fullName evidence="2">TERF1-interacting nuclear factor 2 N-terminal domain-containing protein</fullName>
    </recommendedName>
</protein>
<dbReference type="Proteomes" id="UP000324091">
    <property type="component" value="Chromosome 13"/>
</dbReference>
<feature type="compositionally biased region" description="Polar residues" evidence="1">
    <location>
        <begin position="512"/>
        <end position="526"/>
    </location>
</feature>